<accession>A0A1R7QGR5</accession>
<reference evidence="1 2" key="1">
    <citation type="submission" date="2017-02" db="EMBL/GenBank/DDBJ databases">
        <authorList>
            <person name="Peterson S.W."/>
        </authorList>
    </citation>
    <scope>NUCLEOTIDE SEQUENCE [LARGE SCALE GENOMIC DNA]</scope>
    <source>
        <strain evidence="1">C6</strain>
    </source>
</reference>
<dbReference type="SUPFAM" id="SSF46689">
    <property type="entry name" value="Homeodomain-like"/>
    <property type="match status" value="1"/>
</dbReference>
<evidence type="ECO:0000313" key="1">
    <source>
        <dbReference type="EMBL" id="SJX23361.1"/>
    </source>
</evidence>
<dbReference type="EMBL" id="FUUY01000012">
    <property type="protein sequence ID" value="SJX23361.1"/>
    <property type="molecule type" value="Genomic_DNA"/>
</dbReference>
<name>A0A1R7QGR5_ACIJO</name>
<evidence type="ECO:0000313" key="2">
    <source>
        <dbReference type="Proteomes" id="UP000196240"/>
    </source>
</evidence>
<protein>
    <submittedName>
        <fullName evidence="1">Transposase</fullName>
    </submittedName>
</protein>
<dbReference type="Proteomes" id="UP000196240">
    <property type="component" value="Unassembled WGS sequence"/>
</dbReference>
<dbReference type="InterPro" id="IPR009057">
    <property type="entry name" value="Homeodomain-like_sf"/>
</dbReference>
<dbReference type="RefSeq" id="WP_087014421.1">
    <property type="nucleotide sequence ID" value="NZ_FUUY01000012.1"/>
</dbReference>
<proteinExistence type="predicted"/>
<dbReference type="AlphaFoldDB" id="A0A1R7QGR5"/>
<gene>
    <name evidence="1" type="ORF">ACNJC6_03022</name>
</gene>
<organism evidence="1 2">
    <name type="scientific">Acinetobacter johnsonii</name>
    <dbReference type="NCBI Taxonomy" id="40214"/>
    <lineage>
        <taxon>Bacteria</taxon>
        <taxon>Pseudomonadati</taxon>
        <taxon>Pseudomonadota</taxon>
        <taxon>Gammaproteobacteria</taxon>
        <taxon>Moraxellales</taxon>
        <taxon>Moraxellaceae</taxon>
        <taxon>Acinetobacter</taxon>
    </lineage>
</organism>
<sequence length="125" mass="14504">MRAYSLDLRKKVLSAYYKSQHKSNVCKQFGIARSTLDDWILLESINGSLNPLPSNVLGRPPIITNLITFEEFLESTSFNKIKDLIEPFEKKFGYKVSYAILWRNLKILGWVRGKGGQWEKHNKNI</sequence>